<name>A0ABT3PQS5_9BACT</name>
<proteinExistence type="predicted"/>
<feature type="non-terminal residue" evidence="1">
    <location>
        <position position="78"/>
    </location>
</feature>
<evidence type="ECO:0000313" key="1">
    <source>
        <dbReference type="EMBL" id="MCW9708191.1"/>
    </source>
</evidence>
<sequence length="78" mass="8617">MENIVVKYLADLDIPIAKKYCKKLIASHPDYPSMLSWNCNKKVDSELRVIMRPVAVGLLIILRFVQGCGNPGLNAGAC</sequence>
<keyword evidence="2" id="KW-1185">Reference proteome</keyword>
<organism evidence="1 2">
    <name type="scientific">Fodinibius salsisoli</name>
    <dbReference type="NCBI Taxonomy" id="2820877"/>
    <lineage>
        <taxon>Bacteria</taxon>
        <taxon>Pseudomonadati</taxon>
        <taxon>Balneolota</taxon>
        <taxon>Balneolia</taxon>
        <taxon>Balneolales</taxon>
        <taxon>Balneolaceae</taxon>
        <taxon>Fodinibius</taxon>
    </lineage>
</organism>
<gene>
    <name evidence="1" type="ORF">J6I44_15100</name>
</gene>
<reference evidence="1 2" key="1">
    <citation type="submission" date="2021-03" db="EMBL/GenBank/DDBJ databases">
        <title>Aliifodinibius sp. nov., a new bacterium isolated from saline soil.</title>
        <authorList>
            <person name="Galisteo C."/>
            <person name="De La Haba R."/>
            <person name="Sanchez-Porro C."/>
            <person name="Ventosa A."/>
        </authorList>
    </citation>
    <scope>NUCLEOTIDE SEQUENCE [LARGE SCALE GENOMIC DNA]</scope>
    <source>
        <strain evidence="1 2">1BSP15-2V2</strain>
    </source>
</reference>
<dbReference type="EMBL" id="JAGGJA010000011">
    <property type="protein sequence ID" value="MCW9708191.1"/>
    <property type="molecule type" value="Genomic_DNA"/>
</dbReference>
<accession>A0ABT3PQS5</accession>
<comment type="caution">
    <text evidence="1">The sequence shown here is derived from an EMBL/GenBank/DDBJ whole genome shotgun (WGS) entry which is preliminary data.</text>
</comment>
<dbReference type="Proteomes" id="UP001207918">
    <property type="component" value="Unassembled WGS sequence"/>
</dbReference>
<protein>
    <recommendedName>
        <fullName evidence="3">ParE toxin of type II toxin-antitoxin system, parDE</fullName>
    </recommendedName>
</protein>
<evidence type="ECO:0000313" key="2">
    <source>
        <dbReference type="Proteomes" id="UP001207918"/>
    </source>
</evidence>
<evidence type="ECO:0008006" key="3">
    <source>
        <dbReference type="Google" id="ProtNLM"/>
    </source>
</evidence>
<dbReference type="RefSeq" id="WP_265766977.1">
    <property type="nucleotide sequence ID" value="NZ_JAGGJA010000011.1"/>
</dbReference>